<reference evidence="2" key="1">
    <citation type="journal article" date="2023" name="Nat. Plants">
        <title>Single-cell RNA sequencing provides a high-resolution roadmap for understanding the multicellular compartmentation of specialized metabolism.</title>
        <authorList>
            <person name="Sun S."/>
            <person name="Shen X."/>
            <person name="Li Y."/>
            <person name="Li Y."/>
            <person name="Wang S."/>
            <person name="Li R."/>
            <person name="Zhang H."/>
            <person name="Shen G."/>
            <person name="Guo B."/>
            <person name="Wei J."/>
            <person name="Xu J."/>
            <person name="St-Pierre B."/>
            <person name="Chen S."/>
            <person name="Sun C."/>
        </authorList>
    </citation>
    <scope>NUCLEOTIDE SEQUENCE [LARGE SCALE GENOMIC DNA]</scope>
</reference>
<evidence type="ECO:0000313" key="2">
    <source>
        <dbReference type="Proteomes" id="UP001060085"/>
    </source>
</evidence>
<dbReference type="EMBL" id="CM044707">
    <property type="protein sequence ID" value="KAI5653959.1"/>
    <property type="molecule type" value="Genomic_DNA"/>
</dbReference>
<comment type="caution">
    <text evidence="1">The sequence shown here is derived from an EMBL/GenBank/DDBJ whole genome shotgun (WGS) entry which is preliminary data.</text>
</comment>
<protein>
    <submittedName>
        <fullName evidence="1">Uncharacterized protein</fullName>
    </submittedName>
</protein>
<dbReference type="Proteomes" id="UP001060085">
    <property type="component" value="Linkage Group LG07"/>
</dbReference>
<evidence type="ECO:0000313" key="1">
    <source>
        <dbReference type="EMBL" id="KAI5653959.1"/>
    </source>
</evidence>
<proteinExistence type="predicted"/>
<gene>
    <name evidence="1" type="ORF">M9H77_31146</name>
</gene>
<keyword evidence="2" id="KW-1185">Reference proteome</keyword>
<sequence length="147" mass="17162">MQQSIERLVRDVEELKKGKSSASMDQRIGDNFGVVNSPHHQRPYDNMSTQGYHDMSAYYPYPFHEGQGGRGYYRPHEEVPRHKARHEDNLYEDYGDNSNVPSFKGESDPNVFLDWERQMENLCMVRNYSDIAKVKLVIVEFSGYALH</sequence>
<name>A0ACC0A036_CATRO</name>
<organism evidence="1 2">
    <name type="scientific">Catharanthus roseus</name>
    <name type="common">Madagascar periwinkle</name>
    <name type="synonym">Vinca rosea</name>
    <dbReference type="NCBI Taxonomy" id="4058"/>
    <lineage>
        <taxon>Eukaryota</taxon>
        <taxon>Viridiplantae</taxon>
        <taxon>Streptophyta</taxon>
        <taxon>Embryophyta</taxon>
        <taxon>Tracheophyta</taxon>
        <taxon>Spermatophyta</taxon>
        <taxon>Magnoliopsida</taxon>
        <taxon>eudicotyledons</taxon>
        <taxon>Gunneridae</taxon>
        <taxon>Pentapetalae</taxon>
        <taxon>asterids</taxon>
        <taxon>lamiids</taxon>
        <taxon>Gentianales</taxon>
        <taxon>Apocynaceae</taxon>
        <taxon>Rauvolfioideae</taxon>
        <taxon>Vinceae</taxon>
        <taxon>Catharanthinae</taxon>
        <taxon>Catharanthus</taxon>
    </lineage>
</organism>
<accession>A0ACC0A036</accession>